<name>A0A1I3V0U5_9GAMM</name>
<reference evidence="1 4" key="3">
    <citation type="journal article" date="2017" name="Nat. Microbiol.">
        <title>Natural product diversity associated with the nematode symbionts Photorhabdus and Xenorhabdus.</title>
        <authorList>
            <person name="Tobias N.J."/>
            <person name="Wolff H."/>
            <person name="Djahanschiri B."/>
            <person name="Grundmann F."/>
            <person name="Kronenwerth M."/>
            <person name="Shi Y.M."/>
            <person name="Simonyi S."/>
            <person name="Grun P."/>
            <person name="Shapiro-Ilan D."/>
            <person name="Pidot S.J."/>
            <person name="Stinear T.P."/>
            <person name="Ebersberger I."/>
            <person name="Bode H.B."/>
        </authorList>
    </citation>
    <scope>NUCLEOTIDE SEQUENCE [LARGE SCALE GENOMIC DNA]</scope>
    <source>
        <strain evidence="1 4">DSM 17908</strain>
    </source>
</reference>
<dbReference type="InterPro" id="IPR016929">
    <property type="entry name" value="TsiT-like"/>
</dbReference>
<dbReference type="RefSeq" id="WP_092512730.1">
    <property type="nucleotide sequence ID" value="NZ_CAWNQB010000013.1"/>
</dbReference>
<dbReference type="STRING" id="351675.SAMN05421680_11910"/>
<dbReference type="Proteomes" id="UP000198919">
    <property type="component" value="Unassembled WGS sequence"/>
</dbReference>
<evidence type="ECO:0000313" key="3">
    <source>
        <dbReference type="Proteomes" id="UP000198919"/>
    </source>
</evidence>
<evidence type="ECO:0000313" key="2">
    <source>
        <dbReference type="EMBL" id="SFJ89048.1"/>
    </source>
</evidence>
<keyword evidence="4" id="KW-1185">Reference proteome</keyword>
<organism evidence="2 3">
    <name type="scientific">Xenorhabdus mauleonii</name>
    <dbReference type="NCBI Taxonomy" id="351675"/>
    <lineage>
        <taxon>Bacteria</taxon>
        <taxon>Pseudomonadati</taxon>
        <taxon>Pseudomonadota</taxon>
        <taxon>Gammaproteobacteria</taxon>
        <taxon>Enterobacterales</taxon>
        <taxon>Morganellaceae</taxon>
        <taxon>Xenorhabdus</taxon>
    </lineage>
</organism>
<dbReference type="EMBL" id="FORG01000019">
    <property type="protein sequence ID" value="SFJ89048.1"/>
    <property type="molecule type" value="Genomic_DNA"/>
</dbReference>
<dbReference type="EMBL" id="NITY01000020">
    <property type="protein sequence ID" value="PHM37588.1"/>
    <property type="molecule type" value="Genomic_DNA"/>
</dbReference>
<accession>A0A1I3V0U5</accession>
<evidence type="ECO:0000313" key="4">
    <source>
        <dbReference type="Proteomes" id="UP000224607"/>
    </source>
</evidence>
<reference evidence="3" key="2">
    <citation type="submission" date="2016-10" db="EMBL/GenBank/DDBJ databases">
        <authorList>
            <person name="Varghese N."/>
            <person name="Submissions S."/>
        </authorList>
    </citation>
    <scope>NUCLEOTIDE SEQUENCE [LARGE SCALE GENOMIC DNA]</scope>
    <source>
        <strain evidence="3">DSM 17908</strain>
    </source>
</reference>
<gene>
    <name evidence="2" type="ORF">SAMN05421680_11910</name>
    <name evidence="1" type="ORF">Xmau_03805</name>
</gene>
<dbReference type="AlphaFoldDB" id="A0A1I3V0U5"/>
<dbReference type="PIRSF" id="PIRSF029636">
    <property type="entry name" value="UCP029636"/>
    <property type="match status" value="1"/>
</dbReference>
<protein>
    <submittedName>
        <fullName evidence="2">Immunity protein 52</fullName>
    </submittedName>
</protein>
<sequence length="240" mass="27719">MKILPLRITIYGHFSEPVTPESTIENLDNVLKYIDQFFGRKKIWYLTGDSREQALERIAFNEQGATKEAIKEFEKEYTSEQPLIVQAIWDGEEGKLSSGIQCHNFVNGDYNKTKISLSLNTNEHEYQFPQLIELIKKLAFSYCSAYILIETRGYTLKDKNVFPDRLSAGWMLYLPTVIEPVLVPMAEEILSIPDKEDRVGSLIVTTKEVFDIENKEHINKANDIEICLRDLQLLPLLREV</sequence>
<dbReference type="OrthoDB" id="8718152at2"/>
<reference evidence="2" key="1">
    <citation type="submission" date="2016-10" db="EMBL/GenBank/DDBJ databases">
        <authorList>
            <person name="de Groot N.N."/>
        </authorList>
    </citation>
    <scope>NUCLEOTIDE SEQUENCE [LARGE SCALE GENOMIC DNA]</scope>
    <source>
        <strain evidence="2">DSM 17908</strain>
    </source>
</reference>
<dbReference type="Proteomes" id="UP000224607">
    <property type="component" value="Unassembled WGS sequence"/>
</dbReference>
<evidence type="ECO:0000313" key="1">
    <source>
        <dbReference type="EMBL" id="PHM37588.1"/>
    </source>
</evidence>
<proteinExistence type="predicted"/>